<sequence length="811" mass="92411">MLSLSSLYFASCSIHVTQRSPPQSAENIPSWCFFPMLMQNSQLLRAAQPSITGHQLEDSTYHNYSVHSSQRSLRTSPGQTYYGNGMFGGSHNLAFSNSTFIDNSITSDNFMKEFLQHTIIGAEFDSSDRHPPPRCHPGTRLAIIERCKVFITQCDGKEKMRWVVGAAGVGKSAVLQIVAEEIPADASVFFSVNGRQDGTKVFTTIAYQLATKYEPYRQFLRNEISRDPSLLRKSLPAQFRKFFVDPFIHQHLFSDSQRFLVIIDGLDECDNSLTQRELLRLISNFCTQHPTSPVVWIVASRPEPHITSFFDDERVASAYTKEEIEIVSDEACEDVQRYLRDELDEIKHAHPALRHKRDWPSELEFTRIATAAGGLFAYASTVIRYIDGPHYGDPVAQLCHVLEAIDTGPKDHVLGRDRPMAQLDALYPRILSNVPADAMVNTRKLLLTCLDSYSERFDFCSTCNRLQLTEAAAYGAVSYLHAVLKVPEPNKADNENLEYFHKSFPDFLFDFIRSKFSHSVGDEADQLQARCSLRIVEQVAYDLACMDSDEGIEYHRCGYLKGSPGFCDNIALSWPGDERYQVTDKQLRLELYCDSVVNLCLRFGRDSKFYRNMSCFHALMTRFTALGSLFPIYRVRTFAFGEFRSKLAELGNLKQVPLRTLDYTAICGLVHIRVTSPIGIDAKHSDSWNPTCKHIKKDVYLQQWQGWETLFERFPSGPGDDMTPINDSRFPTKADKHSDWESSGVGEFYCLYCSRRLACHFIDNPDQLATVFIDSTEMSYVELTFVDPDDDISKWRYRFLHSGRPHVLIST</sequence>
<dbReference type="InterPro" id="IPR027417">
    <property type="entry name" value="P-loop_NTPase"/>
</dbReference>
<name>A0A8H7KGQ5_AGABI</name>
<dbReference type="Pfam" id="PF24883">
    <property type="entry name" value="NPHP3_N"/>
    <property type="match status" value="1"/>
</dbReference>
<evidence type="ECO:0000256" key="1">
    <source>
        <dbReference type="ARBA" id="ARBA00022737"/>
    </source>
</evidence>
<proteinExistence type="predicted"/>
<gene>
    <name evidence="3" type="ORF">Agabi119p4_5625</name>
</gene>
<dbReference type="EMBL" id="JABXXO010000007">
    <property type="protein sequence ID" value="KAF7773458.1"/>
    <property type="molecule type" value="Genomic_DNA"/>
</dbReference>
<dbReference type="PANTHER" id="PTHR10039">
    <property type="entry name" value="AMELOGENIN"/>
    <property type="match status" value="1"/>
</dbReference>
<comment type="caution">
    <text evidence="3">The sequence shown here is derived from an EMBL/GenBank/DDBJ whole genome shotgun (WGS) entry which is preliminary data.</text>
</comment>
<dbReference type="Proteomes" id="UP000629468">
    <property type="component" value="Unassembled WGS sequence"/>
</dbReference>
<evidence type="ECO:0000313" key="4">
    <source>
        <dbReference type="Proteomes" id="UP000629468"/>
    </source>
</evidence>
<evidence type="ECO:0000259" key="2">
    <source>
        <dbReference type="PROSITE" id="PS50837"/>
    </source>
</evidence>
<evidence type="ECO:0000313" key="3">
    <source>
        <dbReference type="EMBL" id="KAF7773458.1"/>
    </source>
</evidence>
<reference evidence="3 4" key="1">
    <citation type="journal article" name="Sci. Rep.">
        <title>Telomere-to-telomere assembled and centromere annotated genomes of the two main subspecies of the button mushroom Agaricus bisporus reveal especially polymorphic chromosome ends.</title>
        <authorList>
            <person name="Sonnenberg A.S.M."/>
            <person name="Sedaghat-Telgerd N."/>
            <person name="Lavrijssen B."/>
            <person name="Ohm R.A."/>
            <person name="Hendrickx P.M."/>
            <person name="Scholtmeijer K."/>
            <person name="Baars J.J.P."/>
            <person name="van Peer A."/>
        </authorList>
    </citation>
    <scope>NUCLEOTIDE SEQUENCE [LARGE SCALE GENOMIC DNA]</scope>
    <source>
        <strain evidence="3 4">H119_p4</strain>
    </source>
</reference>
<protein>
    <recommendedName>
        <fullName evidence="2">NACHT domain-containing protein</fullName>
    </recommendedName>
</protein>
<dbReference type="InterPro" id="IPR056884">
    <property type="entry name" value="NPHP3-like_N"/>
</dbReference>
<dbReference type="InterPro" id="IPR007111">
    <property type="entry name" value="NACHT_NTPase"/>
</dbReference>
<dbReference type="PROSITE" id="PS50837">
    <property type="entry name" value="NACHT"/>
    <property type="match status" value="1"/>
</dbReference>
<dbReference type="SUPFAM" id="SSF52540">
    <property type="entry name" value="P-loop containing nucleoside triphosphate hydrolases"/>
    <property type="match status" value="1"/>
</dbReference>
<dbReference type="Gene3D" id="3.40.50.300">
    <property type="entry name" value="P-loop containing nucleotide triphosphate hydrolases"/>
    <property type="match status" value="1"/>
</dbReference>
<accession>A0A8H7KGQ5</accession>
<dbReference type="PANTHER" id="PTHR10039:SF14">
    <property type="entry name" value="NACHT DOMAIN-CONTAINING PROTEIN"/>
    <property type="match status" value="1"/>
</dbReference>
<keyword evidence="1" id="KW-0677">Repeat</keyword>
<feature type="domain" description="NACHT" evidence="2">
    <location>
        <begin position="159"/>
        <end position="302"/>
    </location>
</feature>
<organism evidence="3 4">
    <name type="scientific">Agaricus bisporus var. burnettii</name>
    <dbReference type="NCBI Taxonomy" id="192524"/>
    <lineage>
        <taxon>Eukaryota</taxon>
        <taxon>Fungi</taxon>
        <taxon>Dikarya</taxon>
        <taxon>Basidiomycota</taxon>
        <taxon>Agaricomycotina</taxon>
        <taxon>Agaricomycetes</taxon>
        <taxon>Agaricomycetidae</taxon>
        <taxon>Agaricales</taxon>
        <taxon>Agaricineae</taxon>
        <taxon>Agaricaceae</taxon>
        <taxon>Agaricus</taxon>
    </lineage>
</organism>
<dbReference type="AlphaFoldDB" id="A0A8H7KGQ5"/>